<dbReference type="AlphaFoldDB" id="A0A5D0CSC6"/>
<evidence type="ECO:0000313" key="1">
    <source>
        <dbReference type="EMBL" id="TYA12234.1"/>
    </source>
</evidence>
<protein>
    <submittedName>
        <fullName evidence="1">Elongation factor G</fullName>
    </submittedName>
</protein>
<dbReference type="Gene3D" id="3.30.230.10">
    <property type="match status" value="1"/>
</dbReference>
<sequence length="354" mass="40550">MERGLSGNSRKVQFERAAAYLDEQRRLLPDLNMKYLGAALSFPQSIEQRDGILDSIKRLWEHDKDVVIGAHFDLPEDGARKYTDIVFIGNDYLHLQRIRDFMKGQGVKLSLKDPRILYREFTGDIHKTLGGGTSRVTSLNDLYASVEIELKPREIGAGYAFGFKVTDEEIVSYCCHKDDEEGLELGYRLFLKSLECYALRLQTEGVAMGYPLPDCGIEVMKTYCRMCFFRDYYYIAGARGSLVAALKKADWRIFEPVMEMELTCGTAFLEENPWLDAEELSTLNNGGDTRKLALKARLSAIMDHLEELHHHPQVMDLSMRIGGYAPLEENAAPVNRFKIIYDMDQWKEELDEKN</sequence>
<keyword evidence="1" id="KW-0251">Elongation factor</keyword>
<accession>A0A5D0CSC6</accession>
<keyword evidence="1" id="KW-0648">Protein biosynthesis</keyword>
<reference evidence="1 2" key="1">
    <citation type="submission" date="2019-08" db="EMBL/GenBank/DDBJ databases">
        <title>Genome sequencing of Paenibacillus faecis DSM 23593(T).</title>
        <authorList>
            <person name="Kook J.-K."/>
            <person name="Park S.-N."/>
            <person name="Lim Y.K."/>
        </authorList>
    </citation>
    <scope>NUCLEOTIDE SEQUENCE [LARGE SCALE GENOMIC DNA]</scope>
    <source>
        <strain evidence="1 2">DSM 23593</strain>
    </source>
</reference>
<dbReference type="EMBL" id="VSDO01000003">
    <property type="protein sequence ID" value="TYA12234.1"/>
    <property type="molecule type" value="Genomic_DNA"/>
</dbReference>
<dbReference type="RefSeq" id="WP_148453759.1">
    <property type="nucleotide sequence ID" value="NZ_VSDO01000003.1"/>
</dbReference>
<evidence type="ECO:0000313" key="2">
    <source>
        <dbReference type="Proteomes" id="UP000325218"/>
    </source>
</evidence>
<proteinExistence type="predicted"/>
<gene>
    <name evidence="1" type="ORF">FRY98_16105</name>
</gene>
<keyword evidence="2" id="KW-1185">Reference proteome</keyword>
<organism evidence="1 2">
    <name type="scientific">Paenibacillus faecis</name>
    <dbReference type="NCBI Taxonomy" id="862114"/>
    <lineage>
        <taxon>Bacteria</taxon>
        <taxon>Bacillati</taxon>
        <taxon>Bacillota</taxon>
        <taxon>Bacilli</taxon>
        <taxon>Bacillales</taxon>
        <taxon>Paenibacillaceae</taxon>
        <taxon>Paenibacillus</taxon>
    </lineage>
</organism>
<dbReference type="OrthoDB" id="9827212at2"/>
<dbReference type="Proteomes" id="UP000325218">
    <property type="component" value="Unassembled WGS sequence"/>
</dbReference>
<name>A0A5D0CSC6_9BACL</name>
<comment type="caution">
    <text evidence="1">The sequence shown here is derived from an EMBL/GenBank/DDBJ whole genome shotgun (WGS) entry which is preliminary data.</text>
</comment>
<dbReference type="GO" id="GO:0003746">
    <property type="term" value="F:translation elongation factor activity"/>
    <property type="evidence" value="ECO:0007669"/>
    <property type="project" value="UniProtKB-KW"/>
</dbReference>
<dbReference type="InterPro" id="IPR014721">
    <property type="entry name" value="Ribsml_uS5_D2-typ_fold_subgr"/>
</dbReference>